<dbReference type="InterPro" id="IPR045584">
    <property type="entry name" value="Pilin-like"/>
</dbReference>
<proteinExistence type="predicted"/>
<dbReference type="AlphaFoldDB" id="A0A853FZ64"/>
<reference evidence="1 2" key="1">
    <citation type="submission" date="2020-07" db="EMBL/GenBank/DDBJ databases">
        <title>Taxonomic revisions and descriptions of new bacterial species based on genomic comparisons in the high-G+C-content subgroup of the family Alcaligenaceae.</title>
        <authorList>
            <person name="Szabo A."/>
            <person name="Felfoldi T."/>
        </authorList>
    </citation>
    <scope>NUCLEOTIDE SEQUENCE [LARGE SCALE GENOMIC DNA]</scope>
    <source>
        <strain evidence="1 2">LMG 24012</strain>
    </source>
</reference>
<dbReference type="Proteomes" id="UP000559809">
    <property type="component" value="Unassembled WGS sequence"/>
</dbReference>
<dbReference type="RefSeq" id="WP_180155900.1">
    <property type="nucleotide sequence ID" value="NZ_JACCEM010000006.1"/>
</dbReference>
<dbReference type="EMBL" id="JACCEM010000006">
    <property type="protein sequence ID" value="NYT50198.1"/>
    <property type="molecule type" value="Genomic_DNA"/>
</dbReference>
<organism evidence="1 2">
    <name type="scientific">Parapusillimonas granuli</name>
    <dbReference type="NCBI Taxonomy" id="380911"/>
    <lineage>
        <taxon>Bacteria</taxon>
        <taxon>Pseudomonadati</taxon>
        <taxon>Pseudomonadota</taxon>
        <taxon>Betaproteobacteria</taxon>
        <taxon>Burkholderiales</taxon>
        <taxon>Alcaligenaceae</taxon>
        <taxon>Parapusillimonas</taxon>
    </lineage>
</organism>
<sequence length="340" mass="35844">MASQRGLGLVELMLVAAVATLLAAWGAGTLAHRMDEALAQSGAAWMLSVRQALHSYLERYGPVIAHAEDRAALGAHGYADWSAPELHELKADRLLSQGFPEHVSPGGGASIKVLRQGACPGPGCHVEGLVHSKQPFLRRSSGQVDEHMVAQWLLSSKGWGAAVSARRPEWIQGPAFRFGNPSWPGPALAPGSVAMAVTREHLREFEYLRVGDLRDPDFRADAGVAGELRVGAGLDLGGYLRMEAGGAMHQACAADGAFTRDPEKGLLMCRNGAWRAASRAGGGGFSINQFWGCANSSGMATANPLTGSCSCPPATYLVQISDSGPQAFPEGRTQGYLCVD</sequence>
<name>A0A853FZ64_9BURK</name>
<dbReference type="SUPFAM" id="SSF54523">
    <property type="entry name" value="Pili subunits"/>
    <property type="match status" value="1"/>
</dbReference>
<gene>
    <name evidence="1" type="ORF">H0A72_12840</name>
</gene>
<accession>A0A853FZ64</accession>
<comment type="caution">
    <text evidence="1">The sequence shown here is derived from an EMBL/GenBank/DDBJ whole genome shotgun (WGS) entry which is preliminary data.</text>
</comment>
<evidence type="ECO:0000313" key="1">
    <source>
        <dbReference type="EMBL" id="NYT50198.1"/>
    </source>
</evidence>
<keyword evidence="2" id="KW-1185">Reference proteome</keyword>
<protein>
    <submittedName>
        <fullName evidence="1">Uncharacterized protein</fullName>
    </submittedName>
</protein>
<evidence type="ECO:0000313" key="2">
    <source>
        <dbReference type="Proteomes" id="UP000559809"/>
    </source>
</evidence>